<protein>
    <submittedName>
        <fullName evidence="14">Fatty acid desaturase</fullName>
    </submittedName>
</protein>
<dbReference type="PANTHER" id="PTHR11351">
    <property type="entry name" value="ACYL-COA DESATURASE"/>
    <property type="match status" value="1"/>
</dbReference>
<name>A0A842HEW8_9BACT</name>
<evidence type="ECO:0000256" key="6">
    <source>
        <dbReference type="ARBA" id="ARBA00022989"/>
    </source>
</evidence>
<dbReference type="GO" id="GO:0006633">
    <property type="term" value="P:fatty acid biosynthetic process"/>
    <property type="evidence" value="ECO:0007669"/>
    <property type="project" value="UniProtKB-KW"/>
</dbReference>
<reference evidence="14 15" key="1">
    <citation type="submission" date="2020-07" db="EMBL/GenBank/DDBJ databases">
        <authorList>
            <person name="Feng X."/>
        </authorList>
    </citation>
    <scope>NUCLEOTIDE SEQUENCE [LARGE SCALE GENOMIC DNA]</scope>
    <source>
        <strain evidence="14 15">JCM31066</strain>
    </source>
</reference>
<comment type="caution">
    <text evidence="14">The sequence shown here is derived from an EMBL/GenBank/DDBJ whole genome shotgun (WGS) entry which is preliminary data.</text>
</comment>
<dbReference type="InterPro" id="IPR015876">
    <property type="entry name" value="Acyl-CoA_DS"/>
</dbReference>
<dbReference type="InterPro" id="IPR005804">
    <property type="entry name" value="FA_desaturase_dom"/>
</dbReference>
<evidence type="ECO:0000256" key="1">
    <source>
        <dbReference type="ARBA" id="ARBA00004141"/>
    </source>
</evidence>
<evidence type="ECO:0000256" key="2">
    <source>
        <dbReference type="ARBA" id="ARBA00008749"/>
    </source>
</evidence>
<keyword evidence="6 12" id="KW-1133">Transmembrane helix</keyword>
<organism evidence="14 15">
    <name type="scientific">Ruficoccus amylovorans</name>
    <dbReference type="NCBI Taxonomy" id="1804625"/>
    <lineage>
        <taxon>Bacteria</taxon>
        <taxon>Pseudomonadati</taxon>
        <taxon>Verrucomicrobiota</taxon>
        <taxon>Opitutia</taxon>
        <taxon>Puniceicoccales</taxon>
        <taxon>Cerasicoccaceae</taxon>
        <taxon>Ruficoccus</taxon>
    </lineage>
</organism>
<keyword evidence="3" id="KW-0444">Lipid biosynthesis</keyword>
<keyword evidence="7" id="KW-0560">Oxidoreductase</keyword>
<evidence type="ECO:0000256" key="4">
    <source>
        <dbReference type="ARBA" id="ARBA00022692"/>
    </source>
</evidence>
<feature type="transmembrane region" description="Helical" evidence="12">
    <location>
        <begin position="76"/>
        <end position="95"/>
    </location>
</feature>
<proteinExistence type="inferred from homology"/>
<evidence type="ECO:0000259" key="13">
    <source>
        <dbReference type="Pfam" id="PF00487"/>
    </source>
</evidence>
<dbReference type="GO" id="GO:0016717">
    <property type="term" value="F:oxidoreductase activity, acting on paired donors, with oxidation of a pair of donors resulting in the reduction of molecular oxygen to two molecules of water"/>
    <property type="evidence" value="ECO:0007669"/>
    <property type="project" value="InterPro"/>
</dbReference>
<evidence type="ECO:0000256" key="7">
    <source>
        <dbReference type="ARBA" id="ARBA00023002"/>
    </source>
</evidence>
<keyword evidence="10 12" id="KW-0472">Membrane</keyword>
<dbReference type="RefSeq" id="WP_185675736.1">
    <property type="nucleotide sequence ID" value="NZ_JACHVB010000034.1"/>
</dbReference>
<keyword evidence="8" id="KW-0408">Iron</keyword>
<feature type="transmembrane region" description="Helical" evidence="12">
    <location>
        <begin position="157"/>
        <end position="178"/>
    </location>
</feature>
<evidence type="ECO:0000256" key="8">
    <source>
        <dbReference type="ARBA" id="ARBA00023004"/>
    </source>
</evidence>
<evidence type="ECO:0000256" key="10">
    <source>
        <dbReference type="ARBA" id="ARBA00023136"/>
    </source>
</evidence>
<comment type="similarity">
    <text evidence="2">Belongs to the fatty acid desaturase type 2 family.</text>
</comment>
<comment type="subcellular location">
    <subcellularLocation>
        <location evidence="1">Membrane</location>
        <topology evidence="1">Multi-pass membrane protein</topology>
    </subcellularLocation>
</comment>
<accession>A0A842HEW8</accession>
<gene>
    <name evidence="14" type="ORF">H5P28_10905</name>
</gene>
<keyword evidence="11" id="KW-0275">Fatty acid biosynthesis</keyword>
<dbReference type="CDD" id="cd03505">
    <property type="entry name" value="Delta9-FADS-like"/>
    <property type="match status" value="1"/>
</dbReference>
<feature type="transmembrane region" description="Helical" evidence="12">
    <location>
        <begin position="12"/>
        <end position="37"/>
    </location>
</feature>
<dbReference type="Proteomes" id="UP000546464">
    <property type="component" value="Unassembled WGS sequence"/>
</dbReference>
<feature type="domain" description="Fatty acid desaturase" evidence="13">
    <location>
        <begin position="44"/>
        <end position="247"/>
    </location>
</feature>
<dbReference type="PANTHER" id="PTHR11351:SF31">
    <property type="entry name" value="DESATURASE 1, ISOFORM A-RELATED"/>
    <property type="match status" value="1"/>
</dbReference>
<dbReference type="Pfam" id="PF00487">
    <property type="entry name" value="FA_desaturase"/>
    <property type="match status" value="1"/>
</dbReference>
<keyword evidence="4 12" id="KW-0812">Transmembrane</keyword>
<evidence type="ECO:0000256" key="3">
    <source>
        <dbReference type="ARBA" id="ARBA00022516"/>
    </source>
</evidence>
<keyword evidence="9" id="KW-0443">Lipid metabolism</keyword>
<dbReference type="EMBL" id="JACHVB010000034">
    <property type="protein sequence ID" value="MBC2594770.1"/>
    <property type="molecule type" value="Genomic_DNA"/>
</dbReference>
<keyword evidence="5" id="KW-0276">Fatty acid metabolism</keyword>
<dbReference type="GO" id="GO:0016020">
    <property type="term" value="C:membrane"/>
    <property type="evidence" value="ECO:0007669"/>
    <property type="project" value="UniProtKB-SubCell"/>
</dbReference>
<evidence type="ECO:0000256" key="11">
    <source>
        <dbReference type="ARBA" id="ARBA00023160"/>
    </source>
</evidence>
<dbReference type="AlphaFoldDB" id="A0A842HEW8"/>
<dbReference type="PRINTS" id="PR00075">
    <property type="entry name" value="FACDDSATRASE"/>
</dbReference>
<evidence type="ECO:0000256" key="12">
    <source>
        <dbReference type="SAM" id="Phobius"/>
    </source>
</evidence>
<evidence type="ECO:0000256" key="9">
    <source>
        <dbReference type="ARBA" id="ARBA00023098"/>
    </source>
</evidence>
<feature type="transmembrane region" description="Helical" evidence="12">
    <location>
        <begin position="43"/>
        <end position="64"/>
    </location>
</feature>
<keyword evidence="15" id="KW-1185">Reference proteome</keyword>
<evidence type="ECO:0000313" key="14">
    <source>
        <dbReference type="EMBL" id="MBC2594770.1"/>
    </source>
</evidence>
<evidence type="ECO:0000313" key="15">
    <source>
        <dbReference type="Proteomes" id="UP000546464"/>
    </source>
</evidence>
<sequence length="381" mass="44405">MTGFKHIPFDRVSWITTSFLSLTLLLALTAAPAYLIIYGMGGFMAGLFAFYLIATGLSITLGYHRLFAHLSFGAKWPVRMFVLLFGAAAWENSVLDWVSDHRRHHKHVDHDDDPYNINNGFFFAHMGWLLFKLNPEPPMDNVNDLRKDKWVLWQHRNVHWIALFMGFILPAVLCGLYYGSWSAALGGFLVVGVLRTVIVQHATFCINSACHYFGKQPYSTRHSARDSWWIAFITYGEGYHNYHHEFQHDYRNGVKPWQFDPTKWTIWLLSKFGLTYNLRRVSEAKILLAELTEARRRMDSGLAVIKNSDLTEAARARLHSSVEYLHMKQEELATLYYQVQKGVSERMEFSKSRVRLWRREIQQSLSHLEQMVSRYREVMTA</sequence>
<evidence type="ECO:0000256" key="5">
    <source>
        <dbReference type="ARBA" id="ARBA00022832"/>
    </source>
</evidence>